<dbReference type="OrthoDB" id="7265885at2"/>
<dbReference type="STRING" id="371731.Rsw2DRAFT_1948"/>
<evidence type="ECO:0000256" key="1">
    <source>
        <dbReference type="SAM" id="SignalP"/>
    </source>
</evidence>
<accession>C8S1M0</accession>
<protein>
    <recommendedName>
        <fullName evidence="4">Toluene tolerance family protein</fullName>
    </recommendedName>
</protein>
<keyword evidence="1" id="KW-0732">Signal</keyword>
<dbReference type="RefSeq" id="WP_008030445.1">
    <property type="nucleotide sequence ID" value="NZ_ACYY01000011.1"/>
</dbReference>
<feature type="chain" id="PRO_5002991425" description="Toluene tolerance family protein" evidence="1">
    <location>
        <begin position="21"/>
        <end position="186"/>
    </location>
</feature>
<gene>
    <name evidence="2" type="ORF">Rsw2DRAFT_1948</name>
</gene>
<comment type="caution">
    <text evidence="2">The sequence shown here is derived from an EMBL/GenBank/DDBJ whole genome shotgun (WGS) entry which is preliminary data.</text>
</comment>
<sequence length="186" mass="19746">MRIAIAFASALLLATPAARADEIADTIKSALDAYTAGDVAFATDELAFAQQLLQARKADNLTTFLPAAPDGWTRTVNSDMNDAFAMMGGGSGIEAQYEMGEQSFKITLMADNPMVASMGAMLGNATMMAQMGKVVRVGRQKFLDQEGNLSALIGNRVLVQAEGAPTEVMLPLLEQIDFDGLEKFGS</sequence>
<proteinExistence type="predicted"/>
<dbReference type="eggNOG" id="ENOG502ZBA6">
    <property type="taxonomic scope" value="Bacteria"/>
</dbReference>
<keyword evidence="3" id="KW-1185">Reference proteome</keyword>
<dbReference type="Proteomes" id="UP000010121">
    <property type="component" value="Unassembled WGS sequence"/>
</dbReference>
<reference evidence="2 3" key="1">
    <citation type="submission" date="2009-08" db="EMBL/GenBank/DDBJ databases">
        <title>The draft genome of Rhodobacter sp. SW2.</title>
        <authorList>
            <consortium name="US DOE Joint Genome Institute (JGI-PGF)"/>
            <person name="Lucas S."/>
            <person name="Copeland A."/>
            <person name="Lapidus A."/>
            <person name="Glavina del Rio T."/>
            <person name="Tice H."/>
            <person name="Bruce D."/>
            <person name="Goodwin L."/>
            <person name="Pitluck S."/>
            <person name="Larimer F."/>
            <person name="Land M.L."/>
            <person name="Hauser L."/>
            <person name="Emerson D."/>
        </authorList>
    </citation>
    <scope>NUCLEOTIDE SEQUENCE [LARGE SCALE GENOMIC DNA]</scope>
    <source>
        <strain evidence="2 3">SW2</strain>
    </source>
</reference>
<feature type="signal peptide" evidence="1">
    <location>
        <begin position="1"/>
        <end position="20"/>
    </location>
</feature>
<dbReference type="EMBL" id="ACYY01000011">
    <property type="protein sequence ID" value="EEW25193.1"/>
    <property type="molecule type" value="Genomic_DNA"/>
</dbReference>
<organism evidence="2 3">
    <name type="scientific">Rhodobacter ferrooxidans</name>
    <dbReference type="NCBI Taxonomy" id="371731"/>
    <lineage>
        <taxon>Bacteria</taxon>
        <taxon>Pseudomonadati</taxon>
        <taxon>Pseudomonadota</taxon>
        <taxon>Alphaproteobacteria</taxon>
        <taxon>Rhodobacterales</taxon>
        <taxon>Rhodobacter group</taxon>
        <taxon>Rhodobacter</taxon>
    </lineage>
</organism>
<dbReference type="AlphaFoldDB" id="C8S1M0"/>
<name>C8S1M0_9RHOB</name>
<evidence type="ECO:0000313" key="3">
    <source>
        <dbReference type="Proteomes" id="UP000010121"/>
    </source>
</evidence>
<evidence type="ECO:0000313" key="2">
    <source>
        <dbReference type="EMBL" id="EEW25193.1"/>
    </source>
</evidence>
<evidence type="ECO:0008006" key="4">
    <source>
        <dbReference type="Google" id="ProtNLM"/>
    </source>
</evidence>